<name>A0A853EUM8_9MICO</name>
<feature type="region of interest" description="Disordered" evidence="2">
    <location>
        <begin position="1"/>
        <end position="78"/>
    </location>
</feature>
<comment type="similarity">
    <text evidence="1">Belongs to the UPF0749 family.</text>
</comment>
<dbReference type="EMBL" id="JACBYE010000005">
    <property type="protein sequence ID" value="NYS92608.1"/>
    <property type="molecule type" value="Genomic_DNA"/>
</dbReference>
<dbReference type="GO" id="GO:0005886">
    <property type="term" value="C:plasma membrane"/>
    <property type="evidence" value="ECO:0007669"/>
    <property type="project" value="TreeGrafter"/>
</dbReference>
<reference evidence="3 4" key="1">
    <citation type="submission" date="2020-07" db="EMBL/GenBank/DDBJ databases">
        <title>MOT database genomes.</title>
        <authorList>
            <person name="Joseph S."/>
            <person name="Aduse-Opoku J."/>
            <person name="Hashim A."/>
            <person name="Wade W."/>
            <person name="Curtis M."/>
        </authorList>
    </citation>
    <scope>NUCLEOTIDE SEQUENCE [LARGE SCALE GENOMIC DNA]</scope>
    <source>
        <strain evidence="3 4">DSM 100099</strain>
    </source>
</reference>
<organism evidence="3 4">
    <name type="scientific">Sanguibacter inulinus</name>
    <dbReference type="NCBI Taxonomy" id="60922"/>
    <lineage>
        <taxon>Bacteria</taxon>
        <taxon>Bacillati</taxon>
        <taxon>Actinomycetota</taxon>
        <taxon>Actinomycetes</taxon>
        <taxon>Micrococcales</taxon>
        <taxon>Sanguibacteraceae</taxon>
        <taxon>Sanguibacter</taxon>
    </lineage>
</organism>
<dbReference type="Proteomes" id="UP000561011">
    <property type="component" value="Unassembled WGS sequence"/>
</dbReference>
<comment type="caution">
    <text evidence="3">The sequence shown here is derived from an EMBL/GenBank/DDBJ whole genome shotgun (WGS) entry which is preliminary data.</text>
</comment>
<feature type="compositionally biased region" description="Polar residues" evidence="2">
    <location>
        <begin position="149"/>
        <end position="159"/>
    </location>
</feature>
<evidence type="ECO:0000256" key="2">
    <source>
        <dbReference type="SAM" id="MobiDB-lite"/>
    </source>
</evidence>
<keyword evidence="4" id="KW-1185">Reference proteome</keyword>
<dbReference type="Gene3D" id="3.30.70.1880">
    <property type="entry name" value="Protein of unknown function DUF881"/>
    <property type="match status" value="1"/>
</dbReference>
<dbReference type="PANTHER" id="PTHR37313">
    <property type="entry name" value="UPF0749 PROTEIN RV1825"/>
    <property type="match status" value="1"/>
</dbReference>
<dbReference type="InterPro" id="IPR010273">
    <property type="entry name" value="DUF881"/>
</dbReference>
<sequence>MSTPTGGPDEGTRDTPEATPDAQVQPDVARETETAAGEAYAAVAETPAAATPPPSIPVGATAPRSRAETHPDTDEIEVVLPLSVVRVVPNPAHDGETAMRPPPVKKAGSSTPAAAARPGRPAAASPAPRPAASGSAARPSTTAAPSPDPSESGSEQAPQSPEEARRAARAAMTPGSRLRSAFRPRMTRAQVLAAVLCAVLGFALVVQLQQNQQDEFSGLRQSDLVRILDDVSKRSDSLEREASSLRETEFELRSGSDSQQAAVELAEKNAEIQGILSGRLPAEGPGLEIQIVQGDSPISAARLFNVLEELRNAGAEAIDVNGIRMVTSSYFEDTASGVSVDGIVVAPPYRWTVIGDPQTLEPAMAIPGGAMASITTSGGRTTIAQKELVQIRSVRDPADPQFAKPATDG</sequence>
<gene>
    <name evidence="3" type="ORF">HZZ10_03555</name>
</gene>
<feature type="compositionally biased region" description="Low complexity" evidence="2">
    <location>
        <begin position="107"/>
        <end position="145"/>
    </location>
</feature>
<feature type="region of interest" description="Disordered" evidence="2">
    <location>
        <begin position="91"/>
        <end position="181"/>
    </location>
</feature>
<evidence type="ECO:0000313" key="4">
    <source>
        <dbReference type="Proteomes" id="UP000561011"/>
    </source>
</evidence>
<accession>A0A853EUM8</accession>
<feature type="compositionally biased region" description="Low complexity" evidence="2">
    <location>
        <begin position="34"/>
        <end position="49"/>
    </location>
</feature>
<dbReference type="AlphaFoldDB" id="A0A853EUM8"/>
<proteinExistence type="inferred from homology"/>
<dbReference type="RefSeq" id="WP_179912434.1">
    <property type="nucleotide sequence ID" value="NZ_JACBYE010000005.1"/>
</dbReference>
<dbReference type="PANTHER" id="PTHR37313:SF2">
    <property type="entry name" value="UPF0749 PROTEIN YLXX"/>
    <property type="match status" value="1"/>
</dbReference>
<dbReference type="Pfam" id="PF05949">
    <property type="entry name" value="DUF881"/>
    <property type="match status" value="1"/>
</dbReference>
<evidence type="ECO:0000256" key="1">
    <source>
        <dbReference type="ARBA" id="ARBA00009108"/>
    </source>
</evidence>
<protein>
    <submittedName>
        <fullName evidence="3">DUF881 domain-containing protein</fullName>
    </submittedName>
</protein>
<evidence type="ECO:0000313" key="3">
    <source>
        <dbReference type="EMBL" id="NYS92608.1"/>
    </source>
</evidence>